<protein>
    <submittedName>
        <fullName evidence="3">Uncharacterized protein</fullName>
    </submittedName>
</protein>
<feature type="region of interest" description="Disordered" evidence="1">
    <location>
        <begin position="308"/>
        <end position="422"/>
    </location>
</feature>
<feature type="compositionally biased region" description="Basic residues" evidence="1">
    <location>
        <begin position="258"/>
        <end position="275"/>
    </location>
</feature>
<keyword evidence="2" id="KW-0812">Transmembrane</keyword>
<feature type="compositionally biased region" description="Basic and acidic residues" evidence="1">
    <location>
        <begin position="361"/>
        <end position="372"/>
    </location>
</feature>
<feature type="compositionally biased region" description="Polar residues" evidence="1">
    <location>
        <begin position="191"/>
        <end position="205"/>
    </location>
</feature>
<feature type="compositionally biased region" description="Polar residues" evidence="1">
    <location>
        <begin position="240"/>
        <end position="253"/>
    </location>
</feature>
<dbReference type="AlphaFoldDB" id="A0A9P3PKW6"/>
<feature type="transmembrane region" description="Helical" evidence="2">
    <location>
        <begin position="15"/>
        <end position="32"/>
    </location>
</feature>
<organism evidence="3 4">
    <name type="scientific">Lyophyllum shimeji</name>
    <name type="common">Hon-shimeji</name>
    <name type="synonym">Tricholoma shimeji</name>
    <dbReference type="NCBI Taxonomy" id="47721"/>
    <lineage>
        <taxon>Eukaryota</taxon>
        <taxon>Fungi</taxon>
        <taxon>Dikarya</taxon>
        <taxon>Basidiomycota</taxon>
        <taxon>Agaricomycotina</taxon>
        <taxon>Agaricomycetes</taxon>
        <taxon>Agaricomycetidae</taxon>
        <taxon>Agaricales</taxon>
        <taxon>Tricholomatineae</taxon>
        <taxon>Lyophyllaceae</taxon>
        <taxon>Lyophyllum</taxon>
    </lineage>
</organism>
<keyword evidence="2" id="KW-1133">Transmembrane helix</keyword>
<evidence type="ECO:0000256" key="2">
    <source>
        <dbReference type="SAM" id="Phobius"/>
    </source>
</evidence>
<evidence type="ECO:0000313" key="3">
    <source>
        <dbReference type="EMBL" id="GLB38182.1"/>
    </source>
</evidence>
<feature type="compositionally biased region" description="Polar residues" evidence="1">
    <location>
        <begin position="344"/>
        <end position="356"/>
    </location>
</feature>
<feature type="compositionally biased region" description="Basic and acidic residues" evidence="1">
    <location>
        <begin position="325"/>
        <end position="336"/>
    </location>
</feature>
<accession>A0A9P3PKW6</accession>
<reference evidence="3" key="1">
    <citation type="submission" date="2022-07" db="EMBL/GenBank/DDBJ databases">
        <title>The genome of Lyophyllum shimeji provides insight into the initial evolution of ectomycorrhizal fungal genome.</title>
        <authorList>
            <person name="Kobayashi Y."/>
            <person name="Shibata T."/>
            <person name="Hirakawa H."/>
            <person name="Shigenobu S."/>
            <person name="Nishiyama T."/>
            <person name="Yamada A."/>
            <person name="Hasebe M."/>
            <person name="Kawaguchi M."/>
        </authorList>
    </citation>
    <scope>NUCLEOTIDE SEQUENCE</scope>
    <source>
        <strain evidence="3">AT787</strain>
    </source>
</reference>
<dbReference type="Proteomes" id="UP001063166">
    <property type="component" value="Unassembled WGS sequence"/>
</dbReference>
<name>A0A9P3PKW6_LYOSH</name>
<feature type="compositionally biased region" description="Basic residues" evidence="1">
    <location>
        <begin position="410"/>
        <end position="421"/>
    </location>
</feature>
<keyword evidence="2" id="KW-0472">Membrane</keyword>
<comment type="caution">
    <text evidence="3">The sequence shown here is derived from an EMBL/GenBank/DDBJ whole genome shotgun (WGS) entry which is preliminary data.</text>
</comment>
<evidence type="ECO:0000256" key="1">
    <source>
        <dbReference type="SAM" id="MobiDB-lite"/>
    </source>
</evidence>
<proteinExistence type="predicted"/>
<sequence>MCFSSSRRSFSSKPHPYVGLGFDILCCVLLLILRLSHWWTLARGLLMFFPIVMWAVRSRGAYEDEHATRTLKALKGQAIMEDSTTPTHDASDQEAEQPVNVPFPVHDALRVPLPDDDDGHDCDEVISVLVPKDDGEDWNPALLVPLPEVPLPDNDNRDKDSEYTNPQDIPRGDDDAPQELETNRVEKASPEPSTSRPFSNLTNAVYTPGDVRPPLPNSLPIPHAIAHAATAEGGHVWPSAPTTNAAPGASASSAFDKKSRHQRRIAKQKSKKRKQNLVRLHANVIVDRKIQAAPGEKSLEILCAEESGKNKEEPVDDLVPGVPDDASKDPKMEGSRDPPAFSVPCSSSALPTSKSATRPMDLLDRPKSERTAVFDASQSERTFERQKAHWNLPAVALTSNSPREQPGTRAQRRRARQKAKRRNECVEYLVDDVLSAEPRATETAR</sequence>
<dbReference type="EMBL" id="BRPK01000005">
    <property type="protein sequence ID" value="GLB38182.1"/>
    <property type="molecule type" value="Genomic_DNA"/>
</dbReference>
<feature type="region of interest" description="Disordered" evidence="1">
    <location>
        <begin position="137"/>
        <end position="211"/>
    </location>
</feature>
<feature type="region of interest" description="Disordered" evidence="1">
    <location>
        <begin position="234"/>
        <end position="275"/>
    </location>
</feature>
<keyword evidence="4" id="KW-1185">Reference proteome</keyword>
<evidence type="ECO:0000313" key="4">
    <source>
        <dbReference type="Proteomes" id="UP001063166"/>
    </source>
</evidence>
<gene>
    <name evidence="3" type="ORF">LshimejAT787_0500470</name>
</gene>